<sequence length="459" mass="51808">MAGVPTLWRATGTLPAGAELLTRVLTYLDVASLSRLLQVEKRSRSNARKLFAASQRARTHMALASLCFSRLRVEFQAYYQELETQNIPRSSDPRVPPRVDGGSVTLKPIELPNVHKDGITTRFVADANAAGKRPMLTNVVQRNRRIYTMITVKLLRSGSANDTRENAAGDGLVLRSYSYLKEFGEWKTPTLPEKRMLAVASVGSRRGRFDLCSQDGSMVLELEVPTGTDAQTDYYLVKQASVSIHMQELLQQHFHSLRPIRSLPEPSRRESCNISIAFRSMDGALVTGCCISGYITVERQDSGEDEAAQDGQERPRQRTGIEKFEIVTCRHDDDSERSVKMVLPTDPGYTWIEVRGTDEGAPSRRPRLYFYAVALHYGSRQVPEQRDLRVMQLNWLPGVLESFPTLESRRRRCLKGNLRMVTSSHAGTLQELTLVAQRLPAVRLERYAARIESYTRHEP</sequence>
<organism evidence="1 2">
    <name type="scientific">Phytophthora sojae (strain P6497)</name>
    <name type="common">Soybean stem and root rot agent</name>
    <name type="synonym">Phytophthora megasperma f. sp. glycines</name>
    <dbReference type="NCBI Taxonomy" id="1094619"/>
    <lineage>
        <taxon>Eukaryota</taxon>
        <taxon>Sar</taxon>
        <taxon>Stramenopiles</taxon>
        <taxon>Oomycota</taxon>
        <taxon>Peronosporomycetes</taxon>
        <taxon>Peronosporales</taxon>
        <taxon>Peronosporaceae</taxon>
        <taxon>Phytophthora</taxon>
    </lineage>
</organism>
<evidence type="ECO:0000313" key="1">
    <source>
        <dbReference type="EMBL" id="EGZ18967.1"/>
    </source>
</evidence>
<protein>
    <recommendedName>
        <fullName evidence="3">F-box domain-containing protein</fullName>
    </recommendedName>
</protein>
<dbReference type="EMBL" id="JH159154">
    <property type="protein sequence ID" value="EGZ18967.1"/>
    <property type="molecule type" value="Genomic_DNA"/>
</dbReference>
<dbReference type="KEGG" id="psoj:PHYSODRAFT_315417"/>
<evidence type="ECO:0000313" key="2">
    <source>
        <dbReference type="Proteomes" id="UP000002640"/>
    </source>
</evidence>
<keyword evidence="2" id="KW-1185">Reference proteome</keyword>
<dbReference type="AlphaFoldDB" id="G4ZD19"/>
<dbReference type="SMR" id="G4ZD19"/>
<dbReference type="Proteomes" id="UP000002640">
    <property type="component" value="Unassembled WGS sequence"/>
</dbReference>
<dbReference type="InParanoid" id="G4ZD19"/>
<dbReference type="RefSeq" id="XP_009528025.1">
    <property type="nucleotide sequence ID" value="XM_009529730.1"/>
</dbReference>
<gene>
    <name evidence="1" type="ORF">PHYSODRAFT_315417</name>
</gene>
<dbReference type="GeneID" id="20643863"/>
<name>G4ZD19_PHYSP</name>
<evidence type="ECO:0008006" key="3">
    <source>
        <dbReference type="Google" id="ProtNLM"/>
    </source>
</evidence>
<proteinExistence type="predicted"/>
<dbReference type="OMA" id="DCFHIER"/>
<accession>G4ZD19</accession>
<reference evidence="1 2" key="1">
    <citation type="journal article" date="2006" name="Science">
        <title>Phytophthora genome sequences uncover evolutionary origins and mechanisms of pathogenesis.</title>
        <authorList>
            <person name="Tyler B.M."/>
            <person name="Tripathy S."/>
            <person name="Zhang X."/>
            <person name="Dehal P."/>
            <person name="Jiang R.H."/>
            <person name="Aerts A."/>
            <person name="Arredondo F.D."/>
            <person name="Baxter L."/>
            <person name="Bensasson D."/>
            <person name="Beynon J.L."/>
            <person name="Chapman J."/>
            <person name="Damasceno C.M."/>
            <person name="Dorrance A.E."/>
            <person name="Dou D."/>
            <person name="Dickerman A.W."/>
            <person name="Dubchak I.L."/>
            <person name="Garbelotto M."/>
            <person name="Gijzen M."/>
            <person name="Gordon S.G."/>
            <person name="Govers F."/>
            <person name="Grunwald N.J."/>
            <person name="Huang W."/>
            <person name="Ivors K.L."/>
            <person name="Jones R.W."/>
            <person name="Kamoun S."/>
            <person name="Krampis K."/>
            <person name="Lamour K.H."/>
            <person name="Lee M.K."/>
            <person name="McDonald W.H."/>
            <person name="Medina M."/>
            <person name="Meijer H.J."/>
            <person name="Nordberg E.K."/>
            <person name="Maclean D.J."/>
            <person name="Ospina-Giraldo M.D."/>
            <person name="Morris P.F."/>
            <person name="Phuntumart V."/>
            <person name="Putnam N.H."/>
            <person name="Rash S."/>
            <person name="Rose J.K."/>
            <person name="Sakihama Y."/>
            <person name="Salamov A.A."/>
            <person name="Savidor A."/>
            <person name="Scheuring C.F."/>
            <person name="Smith B.M."/>
            <person name="Sobral B.W."/>
            <person name="Terry A."/>
            <person name="Torto-Alalibo T.A."/>
            <person name="Win J."/>
            <person name="Xu Z."/>
            <person name="Zhang H."/>
            <person name="Grigoriev I.V."/>
            <person name="Rokhsar D.S."/>
            <person name="Boore J.L."/>
        </authorList>
    </citation>
    <scope>NUCLEOTIDE SEQUENCE [LARGE SCALE GENOMIC DNA]</scope>
    <source>
        <strain evidence="1 2">P6497</strain>
    </source>
</reference>